<reference evidence="2" key="1">
    <citation type="submission" date="2020-08" db="EMBL/GenBank/DDBJ databases">
        <title>Genome public.</title>
        <authorList>
            <person name="Liu C."/>
            <person name="Sun Q."/>
        </authorList>
    </citation>
    <scope>NUCLEOTIDE SEQUENCE</scope>
    <source>
        <strain evidence="2">N12</strain>
    </source>
</reference>
<dbReference type="RefSeq" id="WP_262433030.1">
    <property type="nucleotide sequence ID" value="NZ_JACRTF010000001.1"/>
</dbReference>
<evidence type="ECO:0000256" key="1">
    <source>
        <dbReference type="SAM" id="SignalP"/>
    </source>
</evidence>
<protein>
    <submittedName>
        <fullName evidence="2">Uncharacterized protein</fullName>
    </submittedName>
</protein>
<feature type="signal peptide" evidence="1">
    <location>
        <begin position="1"/>
        <end position="24"/>
    </location>
</feature>
<gene>
    <name evidence="2" type="ORF">H8744_00865</name>
</gene>
<evidence type="ECO:0000313" key="3">
    <source>
        <dbReference type="Proteomes" id="UP000651085"/>
    </source>
</evidence>
<comment type="caution">
    <text evidence="2">The sequence shown here is derived from an EMBL/GenBank/DDBJ whole genome shotgun (WGS) entry which is preliminary data.</text>
</comment>
<proteinExistence type="predicted"/>
<keyword evidence="1" id="KW-0732">Signal</keyword>
<dbReference type="Proteomes" id="UP000651085">
    <property type="component" value="Unassembled WGS sequence"/>
</dbReference>
<accession>A0A926IN26</accession>
<name>A0A926IN26_9BACT</name>
<dbReference type="AlphaFoldDB" id="A0A926IN26"/>
<evidence type="ECO:0000313" key="2">
    <source>
        <dbReference type="EMBL" id="MBC8591809.1"/>
    </source>
</evidence>
<feature type="chain" id="PRO_5037057410" evidence="1">
    <location>
        <begin position="25"/>
        <end position="124"/>
    </location>
</feature>
<keyword evidence="3" id="KW-1185">Reference proteome</keyword>
<organism evidence="2 3">
    <name type="scientific">Jilunia laotingensis</name>
    <dbReference type="NCBI Taxonomy" id="2763675"/>
    <lineage>
        <taxon>Bacteria</taxon>
        <taxon>Pseudomonadati</taxon>
        <taxon>Bacteroidota</taxon>
        <taxon>Bacteroidia</taxon>
        <taxon>Bacteroidales</taxon>
        <taxon>Bacteroidaceae</taxon>
        <taxon>Jilunia</taxon>
    </lineage>
</organism>
<sequence length="124" mass="14324">MKQSLKYGVLFVLVLLLHSVMSEATDKLCIPEVSQSDICYVSQARPMRNAIDKFYHLYSVLSCDMEHADLSHVPTDKSFLRLSTRMREFRGIIPPSNDYSSHLYTHDPIDPVVEYIYGQRKIVI</sequence>
<dbReference type="EMBL" id="JACRTF010000001">
    <property type="protein sequence ID" value="MBC8591809.1"/>
    <property type="molecule type" value="Genomic_DNA"/>
</dbReference>